<protein>
    <submittedName>
        <fullName evidence="1">Uncharacterized protein</fullName>
    </submittedName>
</protein>
<comment type="caution">
    <text evidence="1">The sequence shown here is derived from an EMBL/GenBank/DDBJ whole genome shotgun (WGS) entry which is preliminary data.</text>
</comment>
<reference evidence="1 2" key="1">
    <citation type="journal article" date="2022" name="Plant J.">
        <title>Chromosome-level genome of Camellia lanceoleosa provides a valuable resource for understanding genome evolution and self-incompatibility.</title>
        <authorList>
            <person name="Gong W."/>
            <person name="Xiao S."/>
            <person name="Wang L."/>
            <person name="Liao Z."/>
            <person name="Chang Y."/>
            <person name="Mo W."/>
            <person name="Hu G."/>
            <person name="Li W."/>
            <person name="Zhao G."/>
            <person name="Zhu H."/>
            <person name="Hu X."/>
            <person name="Ji K."/>
            <person name="Xiang X."/>
            <person name="Song Q."/>
            <person name="Yuan D."/>
            <person name="Jin S."/>
            <person name="Zhang L."/>
        </authorList>
    </citation>
    <scope>NUCLEOTIDE SEQUENCE [LARGE SCALE GENOMIC DNA]</scope>
    <source>
        <strain evidence="1">SQ_2022a</strain>
    </source>
</reference>
<organism evidence="1 2">
    <name type="scientific">Camellia lanceoleosa</name>
    <dbReference type="NCBI Taxonomy" id="1840588"/>
    <lineage>
        <taxon>Eukaryota</taxon>
        <taxon>Viridiplantae</taxon>
        <taxon>Streptophyta</taxon>
        <taxon>Embryophyta</taxon>
        <taxon>Tracheophyta</taxon>
        <taxon>Spermatophyta</taxon>
        <taxon>Magnoliopsida</taxon>
        <taxon>eudicotyledons</taxon>
        <taxon>Gunneridae</taxon>
        <taxon>Pentapetalae</taxon>
        <taxon>asterids</taxon>
        <taxon>Ericales</taxon>
        <taxon>Theaceae</taxon>
        <taxon>Camellia</taxon>
    </lineage>
</organism>
<name>A0ACC0H2K1_9ERIC</name>
<dbReference type="EMBL" id="CM045764">
    <property type="protein sequence ID" value="KAI8007390.1"/>
    <property type="molecule type" value="Genomic_DNA"/>
</dbReference>
<gene>
    <name evidence="1" type="ORF">LOK49_LG07G01617</name>
</gene>
<proteinExistence type="predicted"/>
<evidence type="ECO:0000313" key="1">
    <source>
        <dbReference type="EMBL" id="KAI8007390.1"/>
    </source>
</evidence>
<dbReference type="Proteomes" id="UP001060215">
    <property type="component" value="Chromosome 7"/>
</dbReference>
<sequence length="305" mass="34204">MLPTVLASIVVKLSIRKSLQLKWQGDKLYSLATPSFSSCFTYSAVQSAGRTVSDNSQLEFEAKSSRDGAWLVFWPLRFRTYGFRDVLVRFAGFGREEDEWVNVPGHIGQRWRSLYWLQEGDRQQRVFDLIRIDGGRRQRSLVGRYNSPDEHPFFPTNLPEPMLPPLLYPQVLHPCASSININNFDLEHVLSRPSSEVGKTRDDGNSGSTAFVTQFACGVGEAMAMRPLEGEQWLQPLQRGLVPPSNTNPCTYIPGGGRGYCTLAENEINFSGQIGHLPPAFPNVMVEFGTAQNANDSRKQEEKSS</sequence>
<accession>A0ACC0H2K1</accession>
<evidence type="ECO:0000313" key="2">
    <source>
        <dbReference type="Proteomes" id="UP001060215"/>
    </source>
</evidence>
<keyword evidence="2" id="KW-1185">Reference proteome</keyword>